<sequence length="431" mass="49245">MARPSKKKRSRQGNAVRMWKLVRAAAVLKDSESVQTEHNASDVEVQTEHDSDQVTERMRQEIIRLEEMVRWRDCKIQDLDHHITRLKLDNEALRQDLLARHSVVLPSPVPPVCGTLCAKAKTVLSSASTQIETLVNNNIHLEWGHSADIPQLLTGISKKTLAHCKSMDVRLKGNDSGQLYRMLPKCRRAGYQTSRRERTLRAMTSVEESVLVEIRSKIDCLHRSGTQVTVKKLVELLQNIGVSFRTRKLTDVLYGLGYRGQRAIITHCLGPEGMLEGALDIFVSRNRIRSEDYHSDMNSTKFETWFQRLCRIVGGEMERTGRPATIIMDNASYHKRRPHRIPRSRDTRAEIHSWCCANGISGTHPGMRKADLLRAVAMAVSGHERYYQTTRTEEIAEEYGINIVFLPPYHSRLNPIELTWALMKDSITSEM</sequence>
<evidence type="ECO:0000256" key="1">
    <source>
        <dbReference type="SAM" id="MobiDB-lite"/>
    </source>
</evidence>
<feature type="region of interest" description="Disordered" evidence="1">
    <location>
        <begin position="32"/>
        <end position="53"/>
    </location>
</feature>
<keyword evidence="2" id="KW-1185">Reference proteome</keyword>
<dbReference type="AlphaFoldDB" id="A0A1I8AW78"/>
<proteinExistence type="predicted"/>
<dbReference type="PANTHER" id="PTHR33939:SF1">
    <property type="entry name" value="DUF4371 DOMAIN-CONTAINING PROTEIN"/>
    <property type="match status" value="1"/>
</dbReference>
<name>A0A1I8AW78_9BILA</name>
<evidence type="ECO:0000313" key="3">
    <source>
        <dbReference type="WBParaSite" id="L893_g9574.t1"/>
    </source>
</evidence>
<dbReference type="Gene3D" id="3.30.420.10">
    <property type="entry name" value="Ribonuclease H-like superfamily/Ribonuclease H"/>
    <property type="match status" value="1"/>
</dbReference>
<dbReference type="WBParaSite" id="L893_g9574.t1">
    <property type="protein sequence ID" value="L893_g9574.t1"/>
    <property type="gene ID" value="L893_g9574"/>
</dbReference>
<dbReference type="PANTHER" id="PTHR33939">
    <property type="entry name" value="PROTEIN CBG22215"/>
    <property type="match status" value="1"/>
</dbReference>
<reference evidence="3" key="1">
    <citation type="submission" date="2016-11" db="UniProtKB">
        <authorList>
            <consortium name="WormBaseParasite"/>
        </authorList>
    </citation>
    <scope>IDENTIFICATION</scope>
</reference>
<dbReference type="GO" id="GO:0003676">
    <property type="term" value="F:nucleic acid binding"/>
    <property type="evidence" value="ECO:0007669"/>
    <property type="project" value="InterPro"/>
</dbReference>
<dbReference type="Proteomes" id="UP000095287">
    <property type="component" value="Unplaced"/>
</dbReference>
<dbReference type="InterPro" id="IPR036397">
    <property type="entry name" value="RNaseH_sf"/>
</dbReference>
<protein>
    <submittedName>
        <fullName evidence="3">DDE_3 domain-containing protein</fullName>
    </submittedName>
</protein>
<accession>A0A1I8AW78</accession>
<evidence type="ECO:0000313" key="2">
    <source>
        <dbReference type="Proteomes" id="UP000095287"/>
    </source>
</evidence>
<organism evidence="2 3">
    <name type="scientific">Steinernema glaseri</name>
    <dbReference type="NCBI Taxonomy" id="37863"/>
    <lineage>
        <taxon>Eukaryota</taxon>
        <taxon>Metazoa</taxon>
        <taxon>Ecdysozoa</taxon>
        <taxon>Nematoda</taxon>
        <taxon>Chromadorea</taxon>
        <taxon>Rhabditida</taxon>
        <taxon>Tylenchina</taxon>
        <taxon>Panagrolaimomorpha</taxon>
        <taxon>Strongyloidoidea</taxon>
        <taxon>Steinernematidae</taxon>
        <taxon>Steinernema</taxon>
    </lineage>
</organism>